<dbReference type="Pfam" id="PF05648">
    <property type="entry name" value="PEX11"/>
    <property type="match status" value="1"/>
</dbReference>
<proteinExistence type="predicted"/>
<dbReference type="Proteomes" id="UP000410492">
    <property type="component" value="Unassembled WGS sequence"/>
</dbReference>
<dbReference type="InterPro" id="IPR008733">
    <property type="entry name" value="PEX11"/>
</dbReference>
<gene>
    <name evidence="4" type="ORF">CALMAC_LOCUS11590</name>
</gene>
<evidence type="ECO:0000313" key="5">
    <source>
        <dbReference type="Proteomes" id="UP000410492"/>
    </source>
</evidence>
<name>A0A653CSU0_CALMS</name>
<keyword evidence="5" id="KW-1185">Reference proteome</keyword>
<evidence type="ECO:0000256" key="1">
    <source>
        <dbReference type="ARBA" id="ARBA00023136"/>
    </source>
</evidence>
<organism evidence="4 5">
    <name type="scientific">Callosobruchus maculatus</name>
    <name type="common">Southern cowpea weevil</name>
    <name type="synonym">Pulse bruchid</name>
    <dbReference type="NCBI Taxonomy" id="64391"/>
    <lineage>
        <taxon>Eukaryota</taxon>
        <taxon>Metazoa</taxon>
        <taxon>Ecdysozoa</taxon>
        <taxon>Arthropoda</taxon>
        <taxon>Hexapoda</taxon>
        <taxon>Insecta</taxon>
        <taxon>Pterygota</taxon>
        <taxon>Neoptera</taxon>
        <taxon>Endopterygota</taxon>
        <taxon>Coleoptera</taxon>
        <taxon>Polyphaga</taxon>
        <taxon>Cucujiformia</taxon>
        <taxon>Chrysomeloidea</taxon>
        <taxon>Chrysomelidae</taxon>
        <taxon>Bruchinae</taxon>
        <taxon>Bruchini</taxon>
        <taxon>Callosobruchus</taxon>
    </lineage>
</organism>
<accession>A0A653CSU0</accession>
<dbReference type="EMBL" id="CAACVG010008772">
    <property type="protein sequence ID" value="VEN51005.1"/>
    <property type="molecule type" value="Genomic_DNA"/>
</dbReference>
<keyword evidence="2" id="KW-0576">Peroxisome</keyword>
<dbReference type="GO" id="GO:0016559">
    <property type="term" value="P:peroxisome fission"/>
    <property type="evidence" value="ECO:0007669"/>
    <property type="project" value="InterPro"/>
</dbReference>
<protein>
    <submittedName>
        <fullName evidence="4">Uncharacterized protein</fullName>
    </submittedName>
</protein>
<evidence type="ECO:0000256" key="3">
    <source>
        <dbReference type="ARBA" id="ARBA00046271"/>
    </source>
</evidence>
<reference evidence="4 5" key="1">
    <citation type="submission" date="2019-01" db="EMBL/GenBank/DDBJ databases">
        <authorList>
            <person name="Sayadi A."/>
        </authorList>
    </citation>
    <scope>NUCLEOTIDE SEQUENCE [LARGE SCALE GENOMIC DNA]</scope>
</reference>
<dbReference type="OrthoDB" id="411017at2759"/>
<sequence>MDILVKINNQTNGRDKEARLIQYLSRLLWYKLQQNHIKGVEGLKNIEYQLSTFRKYLWKACMLHYLYYMKKSTQLY</sequence>
<comment type="subcellular location">
    <subcellularLocation>
        <location evidence="3">Peroxisome membrane</location>
    </subcellularLocation>
</comment>
<evidence type="ECO:0000313" key="4">
    <source>
        <dbReference type="EMBL" id="VEN51005.1"/>
    </source>
</evidence>
<dbReference type="GO" id="GO:0005778">
    <property type="term" value="C:peroxisomal membrane"/>
    <property type="evidence" value="ECO:0007669"/>
    <property type="project" value="UniProtKB-SubCell"/>
</dbReference>
<keyword evidence="1" id="KW-0472">Membrane</keyword>
<dbReference type="AlphaFoldDB" id="A0A653CSU0"/>
<evidence type="ECO:0000256" key="2">
    <source>
        <dbReference type="ARBA" id="ARBA00023140"/>
    </source>
</evidence>